<name>A0A6A4IGA6_9AGAR</name>
<dbReference type="Proteomes" id="UP000799118">
    <property type="component" value="Unassembled WGS sequence"/>
</dbReference>
<sequence length="109" mass="10957">MYCDGTGFADGLQSVIAQSTSLFIPGFDPQPISADILGVDSSGHTTWALQAGSANEDGGGFVGTVTLVEGSSDAHLTCVDGDPPLTVGYDCTFSFGQAICSGASKSTSL</sequence>
<evidence type="ECO:0000313" key="1">
    <source>
        <dbReference type="EMBL" id="KAE9409616.1"/>
    </source>
</evidence>
<organism evidence="1 2">
    <name type="scientific">Gymnopus androsaceus JB14</name>
    <dbReference type="NCBI Taxonomy" id="1447944"/>
    <lineage>
        <taxon>Eukaryota</taxon>
        <taxon>Fungi</taxon>
        <taxon>Dikarya</taxon>
        <taxon>Basidiomycota</taxon>
        <taxon>Agaricomycotina</taxon>
        <taxon>Agaricomycetes</taxon>
        <taxon>Agaricomycetidae</taxon>
        <taxon>Agaricales</taxon>
        <taxon>Marasmiineae</taxon>
        <taxon>Omphalotaceae</taxon>
        <taxon>Gymnopus</taxon>
    </lineage>
</organism>
<reference evidence="1" key="1">
    <citation type="journal article" date="2019" name="Environ. Microbiol.">
        <title>Fungal ecological strategies reflected in gene transcription - a case study of two litter decomposers.</title>
        <authorList>
            <person name="Barbi F."/>
            <person name="Kohler A."/>
            <person name="Barry K."/>
            <person name="Baskaran P."/>
            <person name="Daum C."/>
            <person name="Fauchery L."/>
            <person name="Ihrmark K."/>
            <person name="Kuo A."/>
            <person name="LaButti K."/>
            <person name="Lipzen A."/>
            <person name="Morin E."/>
            <person name="Grigoriev I.V."/>
            <person name="Henrissat B."/>
            <person name="Lindahl B."/>
            <person name="Martin F."/>
        </authorList>
    </citation>
    <scope>NUCLEOTIDE SEQUENCE</scope>
    <source>
        <strain evidence="1">JB14</strain>
    </source>
</reference>
<gene>
    <name evidence="1" type="ORF">BT96DRAFT_984673</name>
</gene>
<dbReference type="AlphaFoldDB" id="A0A6A4IGA6"/>
<evidence type="ECO:0000313" key="2">
    <source>
        <dbReference type="Proteomes" id="UP000799118"/>
    </source>
</evidence>
<protein>
    <submittedName>
        <fullName evidence="1">Uncharacterized protein</fullName>
    </submittedName>
</protein>
<proteinExistence type="predicted"/>
<dbReference type="OrthoDB" id="4991875at2759"/>
<keyword evidence="2" id="KW-1185">Reference proteome</keyword>
<accession>A0A6A4IGA6</accession>
<dbReference type="EMBL" id="ML769387">
    <property type="protein sequence ID" value="KAE9409616.1"/>
    <property type="molecule type" value="Genomic_DNA"/>
</dbReference>